<dbReference type="PANTHER" id="PTHR45138:SF9">
    <property type="entry name" value="DIGUANYLATE CYCLASE DGCM-RELATED"/>
    <property type="match status" value="1"/>
</dbReference>
<dbReference type="SMART" id="SM00267">
    <property type="entry name" value="GGDEF"/>
    <property type="match status" value="1"/>
</dbReference>
<accession>A0A4V2ERP5</accession>
<dbReference type="PROSITE" id="PS50887">
    <property type="entry name" value="GGDEF"/>
    <property type="match status" value="1"/>
</dbReference>
<feature type="region of interest" description="Disordered" evidence="1">
    <location>
        <begin position="420"/>
        <end position="439"/>
    </location>
</feature>
<evidence type="ECO:0000256" key="2">
    <source>
        <dbReference type="SAM" id="Phobius"/>
    </source>
</evidence>
<dbReference type="InterPro" id="IPR000160">
    <property type="entry name" value="GGDEF_dom"/>
</dbReference>
<feature type="transmembrane region" description="Helical" evidence="2">
    <location>
        <begin position="208"/>
        <end position="237"/>
    </location>
</feature>
<dbReference type="RefSeq" id="WP_130347625.1">
    <property type="nucleotide sequence ID" value="NZ_SGWQ01000011.1"/>
</dbReference>
<dbReference type="InterPro" id="IPR050469">
    <property type="entry name" value="Diguanylate_Cyclase"/>
</dbReference>
<comment type="caution">
    <text evidence="4">The sequence shown here is derived from an EMBL/GenBank/DDBJ whole genome shotgun (WGS) entry which is preliminary data.</text>
</comment>
<keyword evidence="2" id="KW-0472">Membrane</keyword>
<keyword evidence="2" id="KW-1133">Transmembrane helix</keyword>
<dbReference type="FunFam" id="3.30.70.270:FF:000001">
    <property type="entry name" value="Diguanylate cyclase domain protein"/>
    <property type="match status" value="1"/>
</dbReference>
<evidence type="ECO:0000256" key="1">
    <source>
        <dbReference type="SAM" id="MobiDB-lite"/>
    </source>
</evidence>
<proteinExistence type="predicted"/>
<dbReference type="CDD" id="cd01949">
    <property type="entry name" value="GGDEF"/>
    <property type="match status" value="1"/>
</dbReference>
<evidence type="ECO:0000259" key="3">
    <source>
        <dbReference type="PROSITE" id="PS50887"/>
    </source>
</evidence>
<dbReference type="Proteomes" id="UP000294257">
    <property type="component" value="Unassembled WGS sequence"/>
</dbReference>
<sequence length="439" mass="47972">MLRPIAAHLRTWALWSQPRRVVWYVVLLDLFAVSGAIVAALTSRNPTTQDWGRLVALALCAVVHLQVSRRHEENRRRRKPTTHIGLVTIWAFPAVLVLPLPLTLLLILITRAQRWFIVRRPLYRFTFSAAGTVLATVAADGLLRLSGDRHWIDLGWLDSLRELGILAVVALVYVAIQAIVIGGAIALSTTKLSWATVLGTKEDNELELTTVALGIITAVLLINAPAVLAVMVLVGVLGDRIADIRQLQVDVRTDSKTGLLNMRGWRDSALREFERASRGNGRFALLMVDLDHFKAINDTWGHPAGDDVLRGVGETLRGETRPADTIGRFGGEEFVLLLPGMREHEAAIAAERLRGTIAELRVTTTDKMGEPIEVADRTTSIGVAVYPTDADTLDGLIQAADAAVYEAKENGRNQVRMAPASQLAISGDQDASHGVTSDR</sequence>
<dbReference type="NCBIfam" id="TIGR00254">
    <property type="entry name" value="GGDEF"/>
    <property type="match status" value="1"/>
</dbReference>
<dbReference type="AlphaFoldDB" id="A0A4V2ERP5"/>
<dbReference type="GO" id="GO:0052621">
    <property type="term" value="F:diguanylate cyclase activity"/>
    <property type="evidence" value="ECO:0007669"/>
    <property type="project" value="TreeGrafter"/>
</dbReference>
<feature type="transmembrane region" description="Helical" evidence="2">
    <location>
        <begin position="163"/>
        <end position="188"/>
    </location>
</feature>
<feature type="transmembrane region" description="Helical" evidence="2">
    <location>
        <begin position="122"/>
        <end position="143"/>
    </location>
</feature>
<reference evidence="4 5" key="1">
    <citation type="submission" date="2019-02" db="EMBL/GenBank/DDBJ databases">
        <title>Genomic Encyclopedia of Type Strains, Phase IV (KMG-IV): sequencing the most valuable type-strain genomes for metagenomic binning, comparative biology and taxonomic classification.</title>
        <authorList>
            <person name="Goeker M."/>
        </authorList>
    </citation>
    <scope>NUCLEOTIDE SEQUENCE [LARGE SCALE GENOMIC DNA]</scope>
    <source>
        <strain evidence="4 5">DSM 101727</strain>
    </source>
</reference>
<dbReference type="EMBL" id="SGWQ01000011">
    <property type="protein sequence ID" value="RZS32669.1"/>
    <property type="molecule type" value="Genomic_DNA"/>
</dbReference>
<evidence type="ECO:0000313" key="5">
    <source>
        <dbReference type="Proteomes" id="UP000294257"/>
    </source>
</evidence>
<dbReference type="SUPFAM" id="SSF55073">
    <property type="entry name" value="Nucleotide cyclase"/>
    <property type="match status" value="1"/>
</dbReference>
<evidence type="ECO:0000313" key="4">
    <source>
        <dbReference type="EMBL" id="RZS32669.1"/>
    </source>
</evidence>
<organism evidence="4 5">
    <name type="scientific">Herbihabitans rhizosphaerae</name>
    <dbReference type="NCBI Taxonomy" id="1872711"/>
    <lineage>
        <taxon>Bacteria</taxon>
        <taxon>Bacillati</taxon>
        <taxon>Actinomycetota</taxon>
        <taxon>Actinomycetes</taxon>
        <taxon>Pseudonocardiales</taxon>
        <taxon>Pseudonocardiaceae</taxon>
        <taxon>Herbihabitans</taxon>
    </lineage>
</organism>
<keyword evidence="5" id="KW-1185">Reference proteome</keyword>
<feature type="transmembrane region" description="Helical" evidence="2">
    <location>
        <begin position="21"/>
        <end position="39"/>
    </location>
</feature>
<dbReference type="PANTHER" id="PTHR45138">
    <property type="entry name" value="REGULATORY COMPONENTS OF SENSORY TRANSDUCTION SYSTEM"/>
    <property type="match status" value="1"/>
</dbReference>
<gene>
    <name evidence="4" type="ORF">EV193_11146</name>
</gene>
<name>A0A4V2ERP5_9PSEU</name>
<protein>
    <submittedName>
        <fullName evidence="4">Diguanylate cyclase (GGDEF)-like protein</fullName>
    </submittedName>
</protein>
<dbReference type="OrthoDB" id="23692at2"/>
<feature type="domain" description="GGDEF" evidence="3">
    <location>
        <begin position="281"/>
        <end position="420"/>
    </location>
</feature>
<feature type="transmembrane region" description="Helical" evidence="2">
    <location>
        <begin position="87"/>
        <end position="110"/>
    </location>
</feature>
<dbReference type="Pfam" id="PF00990">
    <property type="entry name" value="GGDEF"/>
    <property type="match status" value="1"/>
</dbReference>
<keyword evidence="2" id="KW-0812">Transmembrane</keyword>
<dbReference type="Gene3D" id="3.30.70.270">
    <property type="match status" value="1"/>
</dbReference>
<dbReference type="InterPro" id="IPR029787">
    <property type="entry name" value="Nucleotide_cyclase"/>
</dbReference>
<dbReference type="InterPro" id="IPR043128">
    <property type="entry name" value="Rev_trsase/Diguanyl_cyclase"/>
</dbReference>